<feature type="domain" description="Helicase C-terminal" evidence="7">
    <location>
        <begin position="215"/>
        <end position="375"/>
    </location>
</feature>
<dbReference type="InterPro" id="IPR027417">
    <property type="entry name" value="P-loop_NTPase"/>
</dbReference>
<feature type="domain" description="Helicase ATP-binding" evidence="6">
    <location>
        <begin position="34"/>
        <end position="204"/>
    </location>
</feature>
<dbReference type="CDD" id="cd18787">
    <property type="entry name" value="SF2_C_DEAD"/>
    <property type="match status" value="1"/>
</dbReference>
<dbReference type="Gene3D" id="3.40.50.300">
    <property type="entry name" value="P-loop containing nucleotide triphosphate hydrolases"/>
    <property type="match status" value="2"/>
</dbReference>
<dbReference type="PANTHER" id="PTHR47963">
    <property type="entry name" value="DEAD-BOX ATP-DEPENDENT RNA HELICASE 47, MITOCHONDRIAL"/>
    <property type="match status" value="1"/>
</dbReference>
<dbReference type="InterPro" id="IPR044742">
    <property type="entry name" value="DEAD/DEAH_RhlB"/>
</dbReference>
<dbReference type="GO" id="GO:0003724">
    <property type="term" value="F:RNA helicase activity"/>
    <property type="evidence" value="ECO:0007669"/>
    <property type="project" value="TreeGrafter"/>
</dbReference>
<dbReference type="EMBL" id="JAIWJX010000002">
    <property type="protein sequence ID" value="MCK6257469.1"/>
    <property type="molecule type" value="Genomic_DNA"/>
</dbReference>
<dbReference type="InterPro" id="IPR001650">
    <property type="entry name" value="Helicase_C-like"/>
</dbReference>
<keyword evidence="3 8" id="KW-0347">Helicase</keyword>
<evidence type="ECO:0000259" key="7">
    <source>
        <dbReference type="PROSITE" id="PS51194"/>
    </source>
</evidence>
<dbReference type="Pfam" id="PF00270">
    <property type="entry name" value="DEAD"/>
    <property type="match status" value="1"/>
</dbReference>
<evidence type="ECO:0000313" key="8">
    <source>
        <dbReference type="EMBL" id="MCK6257469.1"/>
    </source>
</evidence>
<reference evidence="8" key="1">
    <citation type="submission" date="2021-09" db="EMBL/GenBank/DDBJ databases">
        <title>Genome analysis of Fictibacillus sp. KIGAM418 isolated from marine sediment.</title>
        <authorList>
            <person name="Seo M.-J."/>
            <person name="Cho E.-S."/>
            <person name="Hwang C.Y."/>
        </authorList>
    </citation>
    <scope>NUCLEOTIDE SEQUENCE</scope>
    <source>
        <strain evidence="8">KIGAM418</strain>
    </source>
</reference>
<dbReference type="GO" id="GO:0005524">
    <property type="term" value="F:ATP binding"/>
    <property type="evidence" value="ECO:0007669"/>
    <property type="project" value="UniProtKB-KW"/>
</dbReference>
<gene>
    <name evidence="8" type="ORF">LCY76_12800</name>
</gene>
<dbReference type="GO" id="GO:0009409">
    <property type="term" value="P:response to cold"/>
    <property type="evidence" value="ECO:0007669"/>
    <property type="project" value="TreeGrafter"/>
</dbReference>
<keyword evidence="2" id="KW-0378">Hydrolase</keyword>
<dbReference type="InterPro" id="IPR050547">
    <property type="entry name" value="DEAD_box_RNA_helicases"/>
</dbReference>
<dbReference type="GO" id="GO:0033592">
    <property type="term" value="F:RNA strand annealing activity"/>
    <property type="evidence" value="ECO:0007669"/>
    <property type="project" value="TreeGrafter"/>
</dbReference>
<dbReference type="PROSITE" id="PS51192">
    <property type="entry name" value="HELICASE_ATP_BIND_1"/>
    <property type="match status" value="1"/>
</dbReference>
<evidence type="ECO:0000256" key="5">
    <source>
        <dbReference type="SAM" id="MobiDB-lite"/>
    </source>
</evidence>
<dbReference type="PANTHER" id="PTHR47963:SF7">
    <property type="entry name" value="ATP-DEPENDENT RNA HELICASE YFML-RELATED"/>
    <property type="match status" value="1"/>
</dbReference>
<dbReference type="GO" id="GO:0005840">
    <property type="term" value="C:ribosome"/>
    <property type="evidence" value="ECO:0007669"/>
    <property type="project" value="TreeGrafter"/>
</dbReference>
<keyword evidence="1" id="KW-0547">Nucleotide-binding</keyword>
<name>A0A9X2BD13_9BACL</name>
<evidence type="ECO:0000313" key="9">
    <source>
        <dbReference type="Proteomes" id="UP001139011"/>
    </source>
</evidence>
<protein>
    <submittedName>
        <fullName evidence="8">DEAD/DEAH box helicase</fullName>
    </submittedName>
</protein>
<evidence type="ECO:0000256" key="1">
    <source>
        <dbReference type="ARBA" id="ARBA00022741"/>
    </source>
</evidence>
<dbReference type="SMART" id="SM00490">
    <property type="entry name" value="HELICc"/>
    <property type="match status" value="1"/>
</dbReference>
<evidence type="ECO:0000259" key="6">
    <source>
        <dbReference type="PROSITE" id="PS51192"/>
    </source>
</evidence>
<organism evidence="8 9">
    <name type="scientific">Fictibacillus marinisediminis</name>
    <dbReference type="NCBI Taxonomy" id="2878389"/>
    <lineage>
        <taxon>Bacteria</taxon>
        <taxon>Bacillati</taxon>
        <taxon>Bacillota</taxon>
        <taxon>Bacilli</taxon>
        <taxon>Bacillales</taxon>
        <taxon>Fictibacillaceae</taxon>
        <taxon>Fictibacillus</taxon>
    </lineage>
</organism>
<dbReference type="GO" id="GO:0016787">
    <property type="term" value="F:hydrolase activity"/>
    <property type="evidence" value="ECO:0007669"/>
    <property type="project" value="UniProtKB-KW"/>
</dbReference>
<dbReference type="InterPro" id="IPR011545">
    <property type="entry name" value="DEAD/DEAH_box_helicase_dom"/>
</dbReference>
<accession>A0A9X2BD13</accession>
<evidence type="ECO:0000256" key="3">
    <source>
        <dbReference type="ARBA" id="ARBA00022806"/>
    </source>
</evidence>
<keyword evidence="4" id="KW-0067">ATP-binding</keyword>
<dbReference type="InterPro" id="IPR014001">
    <property type="entry name" value="Helicase_ATP-bd"/>
</dbReference>
<evidence type="ECO:0000256" key="2">
    <source>
        <dbReference type="ARBA" id="ARBA00022801"/>
    </source>
</evidence>
<feature type="region of interest" description="Disordered" evidence="5">
    <location>
        <begin position="368"/>
        <end position="408"/>
    </location>
</feature>
<sequence length="408" mass="46285">MSMTTQLKELHPFLQENWENAGFETLTPVQEQMLPSMLGRKDLIVESPTGTGKTLAYCLPVLQNIDSSSSSVQAVVIAPTKELVMQIHTVFQEYAQGSGISGTTLIGGVNVQRQIDKLKKKPQYIIGTPGRILELYKNKKLKLHEVKTIIVDEADVVYDMELMDEVQNIVKGTMKDRQLVFVSATISKKSEELAKEWMNEPLFIKVERDSSAAKKVQNLYLISERRDKIDNLRRIIRHHSNMKAIVFFGDSMRLEEIAAKMAYRGITVGVISGQASKQERQKVMREFRASDHALLLSTDLAARGLDISGLTHVIHFDLADSEKQYIHRSGRTGRMGQEGTIISLVTEREENVLVKWAKKMDTDPQKMVFKRDHLVPQSHSTQQKTDKKRPPKKSAPQRTQNFTKKKGK</sequence>
<dbReference type="GO" id="GO:0005829">
    <property type="term" value="C:cytosol"/>
    <property type="evidence" value="ECO:0007669"/>
    <property type="project" value="TreeGrafter"/>
</dbReference>
<evidence type="ECO:0000256" key="4">
    <source>
        <dbReference type="ARBA" id="ARBA00022840"/>
    </source>
</evidence>
<dbReference type="Pfam" id="PF00271">
    <property type="entry name" value="Helicase_C"/>
    <property type="match status" value="1"/>
</dbReference>
<dbReference type="AlphaFoldDB" id="A0A9X2BD13"/>
<dbReference type="CDD" id="cd00268">
    <property type="entry name" value="DEADc"/>
    <property type="match status" value="1"/>
</dbReference>
<dbReference type="PROSITE" id="PS51194">
    <property type="entry name" value="HELICASE_CTER"/>
    <property type="match status" value="1"/>
</dbReference>
<dbReference type="SUPFAM" id="SSF52540">
    <property type="entry name" value="P-loop containing nucleoside triphosphate hydrolases"/>
    <property type="match status" value="1"/>
</dbReference>
<comment type="caution">
    <text evidence="8">The sequence shown here is derived from an EMBL/GenBank/DDBJ whole genome shotgun (WGS) entry which is preliminary data.</text>
</comment>
<keyword evidence="9" id="KW-1185">Reference proteome</keyword>
<dbReference type="Proteomes" id="UP001139011">
    <property type="component" value="Unassembled WGS sequence"/>
</dbReference>
<proteinExistence type="predicted"/>
<dbReference type="SMART" id="SM00487">
    <property type="entry name" value="DEXDc"/>
    <property type="match status" value="1"/>
</dbReference>